<name>D0LIX6_HALO1</name>
<sequence length="494" mass="53058">MRTASITCLLLSAALSACVDTGPPAPQIDPAYVEKNQLSAAPAQMTNVVNADFGGKVVYLGNDVEHSTVAPGEEARVVHYWKVLQPPGERWRVFSHLVGSKKADWSNIDRSDMRLGYGPDKWQAGDIIRDEHVFRIPKGWKSPYAEVALGLYPKGGHAITDRMPVVTGTADEERRVHVARIEVSGAGAGKAASEPKLFAVRKTGEAITVDGRADEDVWKRATESPVFTAAEGSPAMKGETRAKLLWDDEFLYAFVEAEDEDVHSQYTENDSDMWREDVVELFIDADGNRRGYIELQVNPHNAQFDAWFATTRGGPSDKAWSANMKSAVAIDGSLAERGDDKGWSVEIAIPLVAVRGAAPSMRVNVPPQVGDTWKLNIVRLDKPEDEKNPAVASWNQISYQDFHALDRMLGVVFADETGNTTPAPVTEPENPAQDEAANEGQDPAAADKSDDTTGAAGAKAEDKAGAADKAKAGAADKANAADKAGAKAGPTPGN</sequence>
<evidence type="ECO:0000313" key="5">
    <source>
        <dbReference type="Proteomes" id="UP000001880"/>
    </source>
</evidence>
<proteinExistence type="predicted"/>
<evidence type="ECO:0000313" key="4">
    <source>
        <dbReference type="EMBL" id="ACY13005.1"/>
    </source>
</evidence>
<evidence type="ECO:0000256" key="2">
    <source>
        <dbReference type="SAM" id="SignalP"/>
    </source>
</evidence>
<dbReference type="OrthoDB" id="9786766at2"/>
<organism evidence="4 5">
    <name type="scientific">Haliangium ochraceum (strain DSM 14365 / JCM 11303 / SMP-2)</name>
    <dbReference type="NCBI Taxonomy" id="502025"/>
    <lineage>
        <taxon>Bacteria</taxon>
        <taxon>Pseudomonadati</taxon>
        <taxon>Myxococcota</taxon>
        <taxon>Polyangia</taxon>
        <taxon>Haliangiales</taxon>
        <taxon>Kofleriaceae</taxon>
        <taxon>Haliangium</taxon>
    </lineage>
</organism>
<dbReference type="eggNOG" id="COG3509">
    <property type="taxonomic scope" value="Bacteria"/>
</dbReference>
<dbReference type="KEGG" id="hoh:Hoch_0364"/>
<dbReference type="GO" id="GO:0030246">
    <property type="term" value="F:carbohydrate binding"/>
    <property type="evidence" value="ECO:0007669"/>
    <property type="project" value="InterPro"/>
</dbReference>
<dbReference type="EMBL" id="CP001804">
    <property type="protein sequence ID" value="ACY13005.1"/>
    <property type="molecule type" value="Genomic_DNA"/>
</dbReference>
<dbReference type="SUPFAM" id="SSF49344">
    <property type="entry name" value="CBD9-like"/>
    <property type="match status" value="1"/>
</dbReference>
<accession>D0LIX6</accession>
<dbReference type="CAZy" id="CBM9">
    <property type="family name" value="Carbohydrate-Binding Module Family 9"/>
</dbReference>
<gene>
    <name evidence="4" type="ordered locus">Hoch_0364</name>
</gene>
<dbReference type="CDD" id="cd09620">
    <property type="entry name" value="CBM9_like_3"/>
    <property type="match status" value="1"/>
</dbReference>
<dbReference type="AlphaFoldDB" id="D0LIX6"/>
<dbReference type="PANTHER" id="PTHR35532">
    <property type="entry name" value="SIMILAR TO POLYHYDROXYALKANOATE DEPOLYMERASE"/>
    <property type="match status" value="1"/>
</dbReference>
<dbReference type="Pfam" id="PF06452">
    <property type="entry name" value="CBM9_1"/>
    <property type="match status" value="1"/>
</dbReference>
<keyword evidence="5" id="KW-1185">Reference proteome</keyword>
<dbReference type="STRING" id="502025.Hoch_0364"/>
<dbReference type="PANTHER" id="PTHR35532:SF5">
    <property type="entry name" value="CARBOHYDRATE-BINDING DOMAIN-CONTAINING PROTEIN"/>
    <property type="match status" value="1"/>
</dbReference>
<dbReference type="Proteomes" id="UP000001880">
    <property type="component" value="Chromosome"/>
</dbReference>
<dbReference type="GO" id="GO:0016052">
    <property type="term" value="P:carbohydrate catabolic process"/>
    <property type="evidence" value="ECO:0007669"/>
    <property type="project" value="InterPro"/>
</dbReference>
<dbReference type="Gene3D" id="2.60.40.1190">
    <property type="match status" value="1"/>
</dbReference>
<protein>
    <submittedName>
        <fullName evidence="4">Putative lipoprotein</fullName>
    </submittedName>
</protein>
<dbReference type="InterPro" id="IPR010502">
    <property type="entry name" value="Carb-bd_dom_fam9"/>
</dbReference>
<dbReference type="GO" id="GO:0004553">
    <property type="term" value="F:hydrolase activity, hydrolyzing O-glycosyl compounds"/>
    <property type="evidence" value="ECO:0007669"/>
    <property type="project" value="InterPro"/>
</dbReference>
<feature type="compositionally biased region" description="Basic and acidic residues" evidence="1">
    <location>
        <begin position="459"/>
        <end position="471"/>
    </location>
</feature>
<keyword evidence="2" id="KW-0732">Signal</keyword>
<feature type="compositionally biased region" description="Low complexity" evidence="1">
    <location>
        <begin position="472"/>
        <end position="494"/>
    </location>
</feature>
<feature type="chain" id="PRO_5003010639" evidence="2">
    <location>
        <begin position="20"/>
        <end position="494"/>
    </location>
</feature>
<feature type="domain" description="Carbohydrate-binding" evidence="3">
    <location>
        <begin position="209"/>
        <end position="397"/>
    </location>
</feature>
<evidence type="ECO:0000259" key="3">
    <source>
        <dbReference type="Pfam" id="PF06452"/>
    </source>
</evidence>
<dbReference type="HOGENOM" id="CLU_551828_0_0_7"/>
<dbReference type="PROSITE" id="PS51257">
    <property type="entry name" value="PROKAR_LIPOPROTEIN"/>
    <property type="match status" value="1"/>
</dbReference>
<feature type="signal peptide" evidence="2">
    <location>
        <begin position="1"/>
        <end position="19"/>
    </location>
</feature>
<keyword evidence="4" id="KW-0449">Lipoprotein</keyword>
<feature type="region of interest" description="Disordered" evidence="1">
    <location>
        <begin position="416"/>
        <end position="494"/>
    </location>
</feature>
<reference evidence="4 5" key="1">
    <citation type="journal article" date="2010" name="Stand. Genomic Sci.">
        <title>Complete genome sequence of Haliangium ochraceum type strain (SMP-2).</title>
        <authorList>
            <consortium name="US DOE Joint Genome Institute (JGI-PGF)"/>
            <person name="Ivanova N."/>
            <person name="Daum C."/>
            <person name="Lang E."/>
            <person name="Abt B."/>
            <person name="Kopitz M."/>
            <person name="Saunders E."/>
            <person name="Lapidus A."/>
            <person name="Lucas S."/>
            <person name="Glavina Del Rio T."/>
            <person name="Nolan M."/>
            <person name="Tice H."/>
            <person name="Copeland A."/>
            <person name="Cheng J.F."/>
            <person name="Chen F."/>
            <person name="Bruce D."/>
            <person name="Goodwin L."/>
            <person name="Pitluck S."/>
            <person name="Mavromatis K."/>
            <person name="Pati A."/>
            <person name="Mikhailova N."/>
            <person name="Chen A."/>
            <person name="Palaniappan K."/>
            <person name="Land M."/>
            <person name="Hauser L."/>
            <person name="Chang Y.J."/>
            <person name="Jeffries C.D."/>
            <person name="Detter J.C."/>
            <person name="Brettin T."/>
            <person name="Rohde M."/>
            <person name="Goker M."/>
            <person name="Bristow J."/>
            <person name="Markowitz V."/>
            <person name="Eisen J.A."/>
            <person name="Hugenholtz P."/>
            <person name="Kyrpides N.C."/>
            <person name="Klenk H.P."/>
        </authorList>
    </citation>
    <scope>NUCLEOTIDE SEQUENCE [LARGE SCALE GENOMIC DNA]</scope>
    <source>
        <strain evidence="5">DSM 14365 / CIP 107738 / JCM 11303 / AJ 13395 / SMP-2</strain>
    </source>
</reference>
<evidence type="ECO:0000256" key="1">
    <source>
        <dbReference type="SAM" id="MobiDB-lite"/>
    </source>
</evidence>
<dbReference type="RefSeq" id="WP_012825632.1">
    <property type="nucleotide sequence ID" value="NC_013440.1"/>
</dbReference>